<protein>
    <submittedName>
        <fullName evidence="1">Uncharacterized protein</fullName>
    </submittedName>
</protein>
<name>A0AAE1SLP2_9SOLA</name>
<gene>
    <name evidence="1" type="ORF">RND71_007609</name>
</gene>
<comment type="caution">
    <text evidence="1">The sequence shown here is derived from an EMBL/GenBank/DDBJ whole genome shotgun (WGS) entry which is preliminary data.</text>
</comment>
<dbReference type="EMBL" id="JAVYJV010000004">
    <property type="protein sequence ID" value="KAK4372225.1"/>
    <property type="molecule type" value="Genomic_DNA"/>
</dbReference>
<accession>A0AAE1SLP2</accession>
<keyword evidence="2" id="KW-1185">Reference proteome</keyword>
<sequence length="205" mass="23182">MFGINELLEIVEFQKWPYLFVPPAPSVYEAEVVEFYTNLCYTDDCTLALSVNETDFELDELKLGEILEVPTDGMKTVSDEASDAFKNVIVKREGSSTRARLLKKKLKPEYHLLFALVNEVVLPRAEGRFIASIADLVLLEAINSTISTLIKAQEMSTDEIQRLKIENALLRVQLAKNAYELGSHGDLEAANAENEKLWTKNEKLR</sequence>
<dbReference type="Proteomes" id="UP001291623">
    <property type="component" value="Unassembled WGS sequence"/>
</dbReference>
<organism evidence="1 2">
    <name type="scientific">Anisodus tanguticus</name>
    <dbReference type="NCBI Taxonomy" id="243964"/>
    <lineage>
        <taxon>Eukaryota</taxon>
        <taxon>Viridiplantae</taxon>
        <taxon>Streptophyta</taxon>
        <taxon>Embryophyta</taxon>
        <taxon>Tracheophyta</taxon>
        <taxon>Spermatophyta</taxon>
        <taxon>Magnoliopsida</taxon>
        <taxon>eudicotyledons</taxon>
        <taxon>Gunneridae</taxon>
        <taxon>Pentapetalae</taxon>
        <taxon>asterids</taxon>
        <taxon>lamiids</taxon>
        <taxon>Solanales</taxon>
        <taxon>Solanaceae</taxon>
        <taxon>Solanoideae</taxon>
        <taxon>Hyoscyameae</taxon>
        <taxon>Anisodus</taxon>
    </lineage>
</organism>
<evidence type="ECO:0000313" key="2">
    <source>
        <dbReference type="Proteomes" id="UP001291623"/>
    </source>
</evidence>
<dbReference type="AlphaFoldDB" id="A0AAE1SLP2"/>
<reference evidence="1" key="1">
    <citation type="submission" date="2023-12" db="EMBL/GenBank/DDBJ databases">
        <title>Genome assembly of Anisodus tanguticus.</title>
        <authorList>
            <person name="Wang Y.-J."/>
        </authorList>
    </citation>
    <scope>NUCLEOTIDE SEQUENCE</scope>
    <source>
        <strain evidence="1">KB-2021</strain>
        <tissue evidence="1">Leaf</tissue>
    </source>
</reference>
<evidence type="ECO:0000313" key="1">
    <source>
        <dbReference type="EMBL" id="KAK4372225.1"/>
    </source>
</evidence>
<proteinExistence type="predicted"/>